<evidence type="ECO:0000259" key="2">
    <source>
        <dbReference type="Pfam" id="PF13791"/>
    </source>
</evidence>
<keyword evidence="1" id="KW-0812">Transmembrane</keyword>
<reference evidence="4" key="1">
    <citation type="journal article" date="2019" name="Int. J. Syst. Evol. Microbiol.">
        <title>The Global Catalogue of Microorganisms (GCM) 10K type strain sequencing project: providing services to taxonomists for standard genome sequencing and annotation.</title>
        <authorList>
            <consortium name="The Broad Institute Genomics Platform"/>
            <consortium name="The Broad Institute Genome Sequencing Center for Infectious Disease"/>
            <person name="Wu L."/>
            <person name="Ma J."/>
        </authorList>
    </citation>
    <scope>NUCLEOTIDE SEQUENCE [LARGE SCALE GENOMIC DNA]</scope>
    <source>
        <strain evidence="4">CCUG 56754</strain>
    </source>
</reference>
<dbReference type="Proteomes" id="UP001597040">
    <property type="component" value="Unassembled WGS sequence"/>
</dbReference>
<evidence type="ECO:0000313" key="4">
    <source>
        <dbReference type="Proteomes" id="UP001597040"/>
    </source>
</evidence>
<dbReference type="RefSeq" id="WP_390363605.1">
    <property type="nucleotide sequence ID" value="NZ_JBHTKJ010000052.1"/>
</dbReference>
<gene>
    <name evidence="3" type="ORF">ACFQ3N_16385</name>
</gene>
<keyword evidence="1" id="KW-0472">Membrane</keyword>
<comment type="caution">
    <text evidence="3">The sequence shown here is derived from an EMBL/GenBank/DDBJ whole genome shotgun (WGS) entry which is preliminary data.</text>
</comment>
<organism evidence="3 4">
    <name type="scientific">Virgibacillus byunsanensis</name>
    <dbReference type="NCBI Taxonomy" id="570945"/>
    <lineage>
        <taxon>Bacteria</taxon>
        <taxon>Bacillati</taxon>
        <taxon>Bacillota</taxon>
        <taxon>Bacilli</taxon>
        <taxon>Bacillales</taxon>
        <taxon>Bacillaceae</taxon>
        <taxon>Virgibacillus</taxon>
    </lineage>
</organism>
<sequence length="349" mass="40186">MKNDDVLTEWDEKNEEQVDKKSAKKLVWRTRLSISLTVLRTLFIIGFLYLLYIIPVSVYYDMSGKEAEFNRLVSTLVETHHPGLFVEKFGLENEAEISPLLTESTSLTLYRNVGDWEVVIGEVTANKRLFGKVNYTFHFDDKYLYDNNYTFSYAVAPDLLGESFIHDESEPDSSVKSQLEKIEDGFVAQAHFSTKESMDPEELREMLADYDVKIYQMPVFGGETTAVDVGKGKAGQFTFVPSLMLSPFTEYNDKNGPRASYESLTSESALNDAVDQFYKDIDWLIEHGNYSGRDIDEKRLEYLKGEGIQVYGAMVTGPIREIERLQEEELFHQFYIGGIEVWNWNENKQ</sequence>
<feature type="transmembrane region" description="Helical" evidence="1">
    <location>
        <begin position="32"/>
        <end position="54"/>
    </location>
</feature>
<keyword evidence="1" id="KW-1133">Transmembrane helix</keyword>
<feature type="domain" description="Sigma factor regulator C-terminal" evidence="2">
    <location>
        <begin position="179"/>
        <end position="329"/>
    </location>
</feature>
<dbReference type="EMBL" id="JBHTKJ010000052">
    <property type="protein sequence ID" value="MFD1039951.1"/>
    <property type="molecule type" value="Genomic_DNA"/>
</dbReference>
<evidence type="ECO:0000313" key="3">
    <source>
        <dbReference type="EMBL" id="MFD1039951.1"/>
    </source>
</evidence>
<accession>A0ABW3LNG1</accession>
<proteinExistence type="predicted"/>
<evidence type="ECO:0000256" key="1">
    <source>
        <dbReference type="SAM" id="Phobius"/>
    </source>
</evidence>
<protein>
    <submittedName>
        <fullName evidence="3">Anti sigma factor C-terminal domain-containing protein</fullName>
    </submittedName>
</protein>
<dbReference type="InterPro" id="IPR025672">
    <property type="entry name" value="Sigma_reg_C_dom"/>
</dbReference>
<keyword evidence="4" id="KW-1185">Reference proteome</keyword>
<dbReference type="Pfam" id="PF13791">
    <property type="entry name" value="Sigma_reg_C"/>
    <property type="match status" value="1"/>
</dbReference>
<name>A0ABW3LNG1_9BACI</name>